<dbReference type="PANTHER" id="PTHR35526:SF3">
    <property type="entry name" value="ANTI-SIGMA-F FACTOR RSBW"/>
    <property type="match status" value="1"/>
</dbReference>
<reference evidence="4 5" key="1">
    <citation type="submission" date="2024-09" db="EMBL/GenBank/DDBJ databases">
        <title>The Natural Products Discovery Center: Release of the First 8490 Sequenced Strains for Exploring Actinobacteria Biosynthetic Diversity.</title>
        <authorList>
            <person name="Kalkreuter E."/>
            <person name="Kautsar S.A."/>
            <person name="Yang D."/>
            <person name="Bader C.D."/>
            <person name="Teijaro C.N."/>
            <person name="Fluegel L."/>
            <person name="Davis C.M."/>
            <person name="Simpson J.R."/>
            <person name="Lauterbach L."/>
            <person name="Steele A.D."/>
            <person name="Gui C."/>
            <person name="Meng S."/>
            <person name="Li G."/>
            <person name="Viehrig K."/>
            <person name="Ye F."/>
            <person name="Su P."/>
            <person name="Kiefer A.F."/>
            <person name="Nichols A."/>
            <person name="Cepeda A.J."/>
            <person name="Yan W."/>
            <person name="Fan B."/>
            <person name="Jiang Y."/>
            <person name="Adhikari A."/>
            <person name="Zheng C.-J."/>
            <person name="Schuster L."/>
            <person name="Cowan T.M."/>
            <person name="Smanski M.J."/>
            <person name="Chevrette M.G."/>
            <person name="De Carvalho L.P.S."/>
            <person name="Shen B."/>
        </authorList>
    </citation>
    <scope>NUCLEOTIDE SEQUENCE [LARGE SCALE GENOMIC DNA]</scope>
    <source>
        <strain evidence="4 5">NPDC059500</strain>
    </source>
</reference>
<proteinExistence type="predicted"/>
<dbReference type="Proteomes" id="UP001599756">
    <property type="component" value="Unassembled WGS sequence"/>
</dbReference>
<evidence type="ECO:0000313" key="4">
    <source>
        <dbReference type="EMBL" id="MFE1754217.1"/>
    </source>
</evidence>
<dbReference type="CDD" id="cd16936">
    <property type="entry name" value="HATPase_RsbW-like"/>
    <property type="match status" value="1"/>
</dbReference>
<dbReference type="InterPro" id="IPR050267">
    <property type="entry name" value="Anti-sigma-factor_SerPK"/>
</dbReference>
<dbReference type="EMBL" id="JBHYTS010000054">
    <property type="protein sequence ID" value="MFE1754217.1"/>
    <property type="molecule type" value="Genomic_DNA"/>
</dbReference>
<keyword evidence="4" id="KW-0547">Nucleotide-binding</keyword>
<evidence type="ECO:0000313" key="5">
    <source>
        <dbReference type="Proteomes" id="UP001599756"/>
    </source>
</evidence>
<feature type="domain" description="Histidine kinase/HSP90-like ATPase" evidence="3">
    <location>
        <begin position="8"/>
        <end position="120"/>
    </location>
</feature>
<dbReference type="PANTHER" id="PTHR35526">
    <property type="entry name" value="ANTI-SIGMA-F FACTOR RSBW-RELATED"/>
    <property type="match status" value="1"/>
</dbReference>
<dbReference type="Pfam" id="PF13581">
    <property type="entry name" value="HATPase_c_2"/>
    <property type="match status" value="1"/>
</dbReference>
<keyword evidence="5" id="KW-1185">Reference proteome</keyword>
<keyword evidence="1" id="KW-0808">Transferase</keyword>
<keyword evidence="1" id="KW-0723">Serine/threonine-protein kinase</keyword>
<gene>
    <name evidence="4" type="ORF">ACFW88_27360</name>
</gene>
<keyword evidence="4" id="KW-0067">ATP-binding</keyword>
<dbReference type="SUPFAM" id="SSF55874">
    <property type="entry name" value="ATPase domain of HSP90 chaperone/DNA topoisomerase II/histidine kinase"/>
    <property type="match status" value="1"/>
</dbReference>
<accession>A0ABW6HC60</accession>
<organism evidence="4 5">
    <name type="scientific">Streptomyces anandii</name>
    <dbReference type="NCBI Taxonomy" id="285454"/>
    <lineage>
        <taxon>Bacteria</taxon>
        <taxon>Bacillati</taxon>
        <taxon>Actinomycetota</taxon>
        <taxon>Actinomycetes</taxon>
        <taxon>Kitasatosporales</taxon>
        <taxon>Streptomycetaceae</taxon>
        <taxon>Streptomyces</taxon>
    </lineage>
</organism>
<dbReference type="RefSeq" id="WP_381829834.1">
    <property type="nucleotide sequence ID" value="NZ_JBHYTS010000054.1"/>
</dbReference>
<dbReference type="GO" id="GO:0005524">
    <property type="term" value="F:ATP binding"/>
    <property type="evidence" value="ECO:0007669"/>
    <property type="project" value="UniProtKB-KW"/>
</dbReference>
<protein>
    <submittedName>
        <fullName evidence="4">ATP-binding protein</fullName>
    </submittedName>
</protein>
<sequence>MKARFTLPAHEALVGCLRGAARTVLTRWRLSAEEQDAALLVVGELAANAAVHGRSEMSLHLVLTHGTLGVIVGDHGDPVPSRQRPADDDPDEHGRGLDIVHTLSTGVDVHCGDHGTWILARLAVTVAHREAD</sequence>
<dbReference type="Gene3D" id="3.30.565.10">
    <property type="entry name" value="Histidine kinase-like ATPase, C-terminal domain"/>
    <property type="match status" value="1"/>
</dbReference>
<dbReference type="InterPro" id="IPR036890">
    <property type="entry name" value="HATPase_C_sf"/>
</dbReference>
<feature type="region of interest" description="Disordered" evidence="2">
    <location>
        <begin position="73"/>
        <end position="97"/>
    </location>
</feature>
<evidence type="ECO:0000256" key="1">
    <source>
        <dbReference type="ARBA" id="ARBA00022527"/>
    </source>
</evidence>
<feature type="compositionally biased region" description="Basic and acidic residues" evidence="2">
    <location>
        <begin position="84"/>
        <end position="97"/>
    </location>
</feature>
<dbReference type="InterPro" id="IPR003594">
    <property type="entry name" value="HATPase_dom"/>
</dbReference>
<comment type="caution">
    <text evidence="4">The sequence shown here is derived from an EMBL/GenBank/DDBJ whole genome shotgun (WGS) entry which is preliminary data.</text>
</comment>
<evidence type="ECO:0000256" key="2">
    <source>
        <dbReference type="SAM" id="MobiDB-lite"/>
    </source>
</evidence>
<keyword evidence="1" id="KW-0418">Kinase</keyword>
<evidence type="ECO:0000259" key="3">
    <source>
        <dbReference type="Pfam" id="PF13581"/>
    </source>
</evidence>
<name>A0ABW6HC60_9ACTN</name>